<name>A0A6A4SVP9_SCOMX</name>
<evidence type="ECO:0000313" key="3">
    <source>
        <dbReference type="EMBL" id="KAF0039316.1"/>
    </source>
</evidence>
<protein>
    <submittedName>
        <fullName evidence="3">Uncharacterized protein</fullName>
    </submittedName>
</protein>
<sequence>MSFRRSGKVIIPLPAAGDENRPHEYTTLVNDLHEKGVPVRSIENSSSFTNDKPFAKARVSDDMSKEEHVWIEKDGAKYYPWGTPQVTVCVRDLALLKEMFSVLLNNLNGPYVHRQQQLARGRASARDQVPLGSEAVWHVSTDEMEIWAGGERFSAEDPRTNLLCEKARMGRIKDELAMERHRMNIEKKAFQRECAAMAKMRRVFQLQRETLEEERNALKIEARASQRRRKAFNLEKKKLARTRKALLQEKAHFLRMRDAVQLEKESMGKERESFQKDVRVQQLRRTAFASENKAMAADRKCYEMEKEEMAMMRKAYMREKTGIDRMRDAFQLEWENMRWNTPSLKTYVPLTLRVMPMPCEESEVSEPGENEKMKLKKWGGKKTRK</sequence>
<dbReference type="AlphaFoldDB" id="A0A6A4SVP9"/>
<evidence type="ECO:0000256" key="2">
    <source>
        <dbReference type="SAM" id="MobiDB-lite"/>
    </source>
</evidence>
<feature type="compositionally biased region" description="Basic residues" evidence="2">
    <location>
        <begin position="374"/>
        <end position="385"/>
    </location>
</feature>
<organism evidence="3 4">
    <name type="scientific">Scophthalmus maximus</name>
    <name type="common">Turbot</name>
    <name type="synonym">Psetta maxima</name>
    <dbReference type="NCBI Taxonomy" id="52904"/>
    <lineage>
        <taxon>Eukaryota</taxon>
        <taxon>Metazoa</taxon>
        <taxon>Chordata</taxon>
        <taxon>Craniata</taxon>
        <taxon>Vertebrata</taxon>
        <taxon>Euteleostomi</taxon>
        <taxon>Actinopterygii</taxon>
        <taxon>Neopterygii</taxon>
        <taxon>Teleostei</taxon>
        <taxon>Neoteleostei</taxon>
        <taxon>Acanthomorphata</taxon>
        <taxon>Carangaria</taxon>
        <taxon>Pleuronectiformes</taxon>
        <taxon>Pleuronectoidei</taxon>
        <taxon>Scophthalmidae</taxon>
        <taxon>Scophthalmus</taxon>
    </lineage>
</organism>
<feature type="coiled-coil region" evidence="1">
    <location>
        <begin position="173"/>
        <end position="249"/>
    </location>
</feature>
<evidence type="ECO:0000256" key="1">
    <source>
        <dbReference type="SAM" id="Coils"/>
    </source>
</evidence>
<gene>
    <name evidence="3" type="ORF">F2P81_007551</name>
</gene>
<reference evidence="3 4" key="1">
    <citation type="submission" date="2019-06" db="EMBL/GenBank/DDBJ databases">
        <title>Draft genomes of female and male turbot (Scophthalmus maximus).</title>
        <authorList>
            <person name="Xu H."/>
            <person name="Xu X.-W."/>
            <person name="Shao C."/>
            <person name="Chen S."/>
        </authorList>
    </citation>
    <scope>NUCLEOTIDE SEQUENCE [LARGE SCALE GENOMIC DNA]</scope>
    <source>
        <strain evidence="3">Ysfricsl-2016a</strain>
        <tissue evidence="3">Blood</tissue>
    </source>
</reference>
<comment type="caution">
    <text evidence="3">The sequence shown here is derived from an EMBL/GenBank/DDBJ whole genome shotgun (WGS) entry which is preliminary data.</text>
</comment>
<proteinExistence type="predicted"/>
<dbReference type="Proteomes" id="UP000438429">
    <property type="component" value="Unassembled WGS sequence"/>
</dbReference>
<keyword evidence="1" id="KW-0175">Coiled coil</keyword>
<dbReference type="EMBL" id="VEVO01000007">
    <property type="protein sequence ID" value="KAF0039316.1"/>
    <property type="molecule type" value="Genomic_DNA"/>
</dbReference>
<evidence type="ECO:0000313" key="4">
    <source>
        <dbReference type="Proteomes" id="UP000438429"/>
    </source>
</evidence>
<feature type="region of interest" description="Disordered" evidence="2">
    <location>
        <begin position="361"/>
        <end position="385"/>
    </location>
</feature>
<accession>A0A6A4SVP9</accession>